<evidence type="ECO:0000256" key="3">
    <source>
        <dbReference type="ARBA" id="ARBA00022833"/>
    </source>
</evidence>
<evidence type="ECO:0000313" key="8">
    <source>
        <dbReference type="EnsemblPlants" id="Bo6g082140.1"/>
    </source>
</evidence>
<keyword evidence="6" id="KW-1133">Transmembrane helix</keyword>
<accession>A0A0D3CW48</accession>
<keyword evidence="2 4" id="KW-0863">Zinc-finger</keyword>
<dbReference type="InterPro" id="IPR010666">
    <property type="entry name" value="Znf_GRF"/>
</dbReference>
<feature type="region of interest" description="Disordered" evidence="5">
    <location>
        <begin position="288"/>
        <end position="334"/>
    </location>
</feature>
<dbReference type="HOGENOM" id="CLU_012390_0_1_1"/>
<feature type="region of interest" description="Disordered" evidence="5">
    <location>
        <begin position="29"/>
        <end position="50"/>
    </location>
</feature>
<dbReference type="Gramene" id="Bo6g082140.1">
    <property type="protein sequence ID" value="Bo6g082140.1"/>
    <property type="gene ID" value="Bo6g082140"/>
</dbReference>
<dbReference type="EnsemblPlants" id="Bo6g082140.1">
    <property type="protein sequence ID" value="Bo6g082140.1"/>
    <property type="gene ID" value="Bo6g082140"/>
</dbReference>
<evidence type="ECO:0000259" key="7">
    <source>
        <dbReference type="PROSITE" id="PS51999"/>
    </source>
</evidence>
<evidence type="ECO:0000256" key="2">
    <source>
        <dbReference type="ARBA" id="ARBA00022771"/>
    </source>
</evidence>
<reference evidence="8" key="2">
    <citation type="submission" date="2015-03" db="UniProtKB">
        <authorList>
            <consortium name="EnsemblPlants"/>
        </authorList>
    </citation>
    <scope>IDENTIFICATION</scope>
</reference>
<feature type="compositionally biased region" description="Basic and acidic residues" evidence="5">
    <location>
        <begin position="300"/>
        <end position="315"/>
    </location>
</feature>
<dbReference type="AlphaFoldDB" id="A0A0D3CW48"/>
<evidence type="ECO:0000256" key="1">
    <source>
        <dbReference type="ARBA" id="ARBA00022723"/>
    </source>
</evidence>
<keyword evidence="9" id="KW-1185">Reference proteome</keyword>
<dbReference type="PANTHER" id="PTHR45023">
    <property type="match status" value="1"/>
</dbReference>
<proteinExistence type="predicted"/>
<dbReference type="Proteomes" id="UP000032141">
    <property type="component" value="Chromosome C6"/>
</dbReference>
<feature type="domain" description="GRF-type" evidence="7">
    <location>
        <begin position="60"/>
        <end position="101"/>
    </location>
</feature>
<evidence type="ECO:0000313" key="9">
    <source>
        <dbReference type="Proteomes" id="UP000032141"/>
    </source>
</evidence>
<reference evidence="8 9" key="1">
    <citation type="journal article" date="2014" name="Genome Biol.">
        <title>Transcriptome and methylome profiling reveals relics of genome dominance in the mesopolyploid Brassica oleracea.</title>
        <authorList>
            <person name="Parkin I.A."/>
            <person name="Koh C."/>
            <person name="Tang H."/>
            <person name="Robinson S.J."/>
            <person name="Kagale S."/>
            <person name="Clarke W.E."/>
            <person name="Town C.D."/>
            <person name="Nixon J."/>
            <person name="Krishnakumar V."/>
            <person name="Bidwell S.L."/>
            <person name="Denoeud F."/>
            <person name="Belcram H."/>
            <person name="Links M.G."/>
            <person name="Just J."/>
            <person name="Clarke C."/>
            <person name="Bender T."/>
            <person name="Huebert T."/>
            <person name="Mason A.S."/>
            <person name="Pires J.C."/>
            <person name="Barker G."/>
            <person name="Moore J."/>
            <person name="Walley P.G."/>
            <person name="Manoli S."/>
            <person name="Batley J."/>
            <person name="Edwards D."/>
            <person name="Nelson M.N."/>
            <person name="Wang X."/>
            <person name="Paterson A.H."/>
            <person name="King G."/>
            <person name="Bancroft I."/>
            <person name="Chalhoub B."/>
            <person name="Sharpe A.G."/>
        </authorList>
    </citation>
    <scope>NUCLEOTIDE SEQUENCE</scope>
    <source>
        <strain evidence="8 9">cv. TO1000</strain>
    </source>
</reference>
<feature type="transmembrane region" description="Helical" evidence="6">
    <location>
        <begin position="156"/>
        <end position="180"/>
    </location>
</feature>
<protein>
    <recommendedName>
        <fullName evidence="7">GRF-type domain-containing protein</fullName>
    </recommendedName>
</protein>
<evidence type="ECO:0000256" key="6">
    <source>
        <dbReference type="SAM" id="Phobius"/>
    </source>
</evidence>
<keyword evidence="6" id="KW-0812">Transmembrane</keyword>
<sequence>MGQDYSYSQPSSSSDSIDITSLLQAEAELYADEGQSSHNNPEPVQYPPQPEADDGIQTICYCGGEPVVATSSTHKDPGRRYFTCENVDDGDCHIWKWWDVAVMEEMSDLQRQLRLLKNQGNASEKKLMLLEKSVFELSNQKSGVKLMRVSSSRCCLLVLIGFVFLFLRGEYISMCFYLIYQYSAWISFKRECLKETMSLLTSNEQKAGAFWKRIVQYYNASPYMVGTIPRELGQCKQRAQKSGQNDDDVMRAAQEYFFNDHSVKFSMEHAWKELRHDQKWCSTYVTKDGGSQKRKPVQAEVDRQAEVGEPEERPVGVKAAKGVTKKKKSGREEELSQLQGVLEVKEKLARHKLLDRLLGKKEPLYAMETSLKLKLIIYLP</sequence>
<name>A0A0D3CW48_BRAOL</name>
<keyword evidence="6" id="KW-0472">Membrane</keyword>
<dbReference type="GO" id="GO:0008270">
    <property type="term" value="F:zinc ion binding"/>
    <property type="evidence" value="ECO:0007669"/>
    <property type="project" value="UniProtKB-KW"/>
</dbReference>
<dbReference type="Pfam" id="PF06839">
    <property type="entry name" value="Zn_ribbon_GRF"/>
    <property type="match status" value="1"/>
</dbReference>
<organism evidence="8 9">
    <name type="scientific">Brassica oleracea var. oleracea</name>
    <dbReference type="NCBI Taxonomy" id="109376"/>
    <lineage>
        <taxon>Eukaryota</taxon>
        <taxon>Viridiplantae</taxon>
        <taxon>Streptophyta</taxon>
        <taxon>Embryophyta</taxon>
        <taxon>Tracheophyta</taxon>
        <taxon>Spermatophyta</taxon>
        <taxon>Magnoliopsida</taxon>
        <taxon>eudicotyledons</taxon>
        <taxon>Gunneridae</taxon>
        <taxon>Pentapetalae</taxon>
        <taxon>rosids</taxon>
        <taxon>malvids</taxon>
        <taxon>Brassicales</taxon>
        <taxon>Brassicaceae</taxon>
        <taxon>Brassiceae</taxon>
        <taxon>Brassica</taxon>
    </lineage>
</organism>
<evidence type="ECO:0000256" key="5">
    <source>
        <dbReference type="SAM" id="MobiDB-lite"/>
    </source>
</evidence>
<keyword evidence="1" id="KW-0479">Metal-binding</keyword>
<keyword evidence="3" id="KW-0862">Zinc</keyword>
<dbReference type="PANTHER" id="PTHR45023:SF4">
    <property type="entry name" value="GLYCINE-RICH PROTEIN-RELATED"/>
    <property type="match status" value="1"/>
</dbReference>
<evidence type="ECO:0000256" key="4">
    <source>
        <dbReference type="PROSITE-ProRule" id="PRU01343"/>
    </source>
</evidence>
<dbReference type="PROSITE" id="PS51999">
    <property type="entry name" value="ZF_GRF"/>
    <property type="match status" value="1"/>
</dbReference>